<keyword evidence="4" id="KW-1185">Reference proteome</keyword>
<dbReference type="SUPFAM" id="SSF89733">
    <property type="entry name" value="L-sulfolactate dehydrogenase-like"/>
    <property type="match status" value="1"/>
</dbReference>
<dbReference type="Gene3D" id="3.30.1370.60">
    <property type="entry name" value="Hypothetical oxidoreductase yiak, domain 2"/>
    <property type="match status" value="1"/>
</dbReference>
<dbReference type="InterPro" id="IPR043144">
    <property type="entry name" value="Mal/L-sulf/L-lact_DH-like_ah"/>
</dbReference>
<dbReference type="PANTHER" id="PTHR11091">
    <property type="entry name" value="OXIDOREDUCTASE-RELATED"/>
    <property type="match status" value="1"/>
</dbReference>
<evidence type="ECO:0000256" key="2">
    <source>
        <dbReference type="ARBA" id="ARBA00023002"/>
    </source>
</evidence>
<evidence type="ECO:0000313" key="4">
    <source>
        <dbReference type="Proteomes" id="UP000425916"/>
    </source>
</evidence>
<dbReference type="OrthoDB" id="9769447at2"/>
<dbReference type="InterPro" id="IPR043143">
    <property type="entry name" value="Mal/L-sulf/L-lact_DH-like_NADP"/>
</dbReference>
<gene>
    <name evidence="3" type="primary">yjmC</name>
    <name evidence="3" type="ORF">MGLY_34640</name>
</gene>
<dbReference type="AlphaFoldDB" id="A0A6I5ZWF3"/>
<dbReference type="Gene3D" id="1.10.1530.10">
    <property type="match status" value="1"/>
</dbReference>
<dbReference type="InterPro" id="IPR036111">
    <property type="entry name" value="Mal/L-sulfo/L-lacto_DH-like_sf"/>
</dbReference>
<comment type="similarity">
    <text evidence="1">Belongs to the LDH2/MDH2 oxidoreductase family.</text>
</comment>
<reference evidence="3 4" key="1">
    <citation type="submission" date="2019-11" db="EMBL/GenBank/DDBJ databases">
        <title>Genome sequence of Moorella glycerini DSM11254.</title>
        <authorList>
            <person name="Poehlein A."/>
            <person name="Boeer T."/>
            <person name="Daniel R."/>
        </authorList>
    </citation>
    <scope>NUCLEOTIDE SEQUENCE [LARGE SCALE GENOMIC DNA]</scope>
    <source>
        <strain evidence="3 4">DSM 11254</strain>
    </source>
</reference>
<dbReference type="InterPro" id="IPR003767">
    <property type="entry name" value="Malate/L-lactate_DH-like"/>
</dbReference>
<dbReference type="Proteomes" id="UP000425916">
    <property type="component" value="Chromosome"/>
</dbReference>
<organism evidence="3 4">
    <name type="scientific">Neomoorella glycerini</name>
    <dbReference type="NCBI Taxonomy" id="55779"/>
    <lineage>
        <taxon>Bacteria</taxon>
        <taxon>Bacillati</taxon>
        <taxon>Bacillota</taxon>
        <taxon>Clostridia</taxon>
        <taxon>Neomoorellales</taxon>
        <taxon>Neomoorellaceae</taxon>
        <taxon>Neomoorella</taxon>
    </lineage>
</organism>
<proteinExistence type="inferred from homology"/>
<keyword evidence="2 3" id="KW-0560">Oxidoreductase</keyword>
<dbReference type="Pfam" id="PF02615">
    <property type="entry name" value="Ldh_2"/>
    <property type="match status" value="1"/>
</dbReference>
<evidence type="ECO:0000313" key="3">
    <source>
        <dbReference type="EMBL" id="QGP94039.1"/>
    </source>
</evidence>
<dbReference type="GO" id="GO:0016491">
    <property type="term" value="F:oxidoreductase activity"/>
    <property type="evidence" value="ECO:0007669"/>
    <property type="project" value="UniProtKB-KW"/>
</dbReference>
<evidence type="ECO:0000256" key="1">
    <source>
        <dbReference type="ARBA" id="ARBA00006056"/>
    </source>
</evidence>
<protein>
    <submittedName>
        <fullName evidence="3">Putative oxidoreductase YjmC</fullName>
        <ecNumber evidence="3">1.1.1.-</ecNumber>
    </submittedName>
</protein>
<dbReference type="RefSeq" id="WP_156275972.1">
    <property type="nucleotide sequence ID" value="NZ_CP046244.1"/>
</dbReference>
<dbReference type="EMBL" id="CP046244">
    <property type="protein sequence ID" value="QGP94039.1"/>
    <property type="molecule type" value="Genomic_DNA"/>
</dbReference>
<dbReference type="PANTHER" id="PTHR11091:SF0">
    <property type="entry name" value="MALATE DEHYDROGENASE"/>
    <property type="match status" value="1"/>
</dbReference>
<name>A0A6I5ZWF3_9FIRM</name>
<accession>A0A6I5ZWF3</accession>
<sequence length="351" mass="37956">MAREFLSNPVMAQYLDFYCRAIVEKAGVPGKDAQILVEALIEADLRGVHTHGVARLGMYLERVKQGVLNPAAKVKVLNDAGAVAVVDGDNGFGPVVGRHALNLAITKAKDYGVGIVGVRHSNHLGALGVIAVQATYHHMIGIVFTNTSPVMAPWGGYKPILGNNPFAIAVPRKDEEPLVLDLSLSKTARGNIILAAREGKPIPRDWAINDHGEPTTDPIEALRGAVLPMSEHKGYGLAVMVDILAGVLTGAAFATKVGSLVPPDFSKPLDTGHLVMALDITKFMLLDEFYERLEEFVRMIKNSPLAIGFKKILLPGERGAREREKHLKEGVYLEDTTLEGLKHLGQEYGII</sequence>
<dbReference type="EC" id="1.1.1.-" evidence="3"/>